<accession>A0A370X3V2</accession>
<proteinExistence type="predicted"/>
<dbReference type="RefSeq" id="WP_115494963.1">
    <property type="nucleotide sequence ID" value="NZ_QRBE01000003.1"/>
</dbReference>
<feature type="chain" id="PRO_5016827205" evidence="1">
    <location>
        <begin position="29"/>
        <end position="256"/>
    </location>
</feature>
<evidence type="ECO:0000256" key="1">
    <source>
        <dbReference type="SAM" id="SignalP"/>
    </source>
</evidence>
<dbReference type="AlphaFoldDB" id="A0A370X3V2"/>
<gene>
    <name evidence="2" type="ORF">DWU98_07750</name>
</gene>
<keyword evidence="3" id="KW-1185">Reference proteome</keyword>
<name>A0A370X3V2_9GAMM</name>
<dbReference type="Proteomes" id="UP000254258">
    <property type="component" value="Unassembled WGS sequence"/>
</dbReference>
<evidence type="ECO:0000313" key="3">
    <source>
        <dbReference type="Proteomes" id="UP000254258"/>
    </source>
</evidence>
<sequence>MSMATTKKMLVAAGMVLLAGMRVGYAQEAPPPEPAQDPNGYFAQHFAFDALNPDVKSAIAKANLAPVPFNRIVLHTREVVTTSGQAQPSTFTASIVLENAGHGLVRRAEAVQDNGNLMGTRLDLTYRGYFSFLTQSMAARSNTSPPMQESRKILRFDTGSSGHFAMVYLYGATGQATFADPGQYLCDSGKQYSASQLNPGIEGAALEVTCRTIDSNGIDVDKVTLAYLEKYDVAIALRVHNDEHTMDSAILDFNAQ</sequence>
<protein>
    <submittedName>
        <fullName evidence="2">Uncharacterized protein</fullName>
    </submittedName>
</protein>
<evidence type="ECO:0000313" key="2">
    <source>
        <dbReference type="EMBL" id="RDS83016.1"/>
    </source>
</evidence>
<reference evidence="2 3" key="1">
    <citation type="submission" date="2018-07" db="EMBL/GenBank/DDBJ databases">
        <title>Dyella monticola sp. nov. and Dyella psychrodurans sp. nov. isolated from monsoon evergreen broad-leaved forest soil of Dinghu Mountain, China.</title>
        <authorList>
            <person name="Gao Z."/>
            <person name="Qiu L."/>
        </authorList>
    </citation>
    <scope>NUCLEOTIDE SEQUENCE [LARGE SCALE GENOMIC DNA]</scope>
    <source>
        <strain evidence="2 3">4G-K06</strain>
    </source>
</reference>
<dbReference type="EMBL" id="QRBE01000003">
    <property type="protein sequence ID" value="RDS83016.1"/>
    <property type="molecule type" value="Genomic_DNA"/>
</dbReference>
<dbReference type="OrthoDB" id="8669638at2"/>
<organism evidence="2 3">
    <name type="scientific">Dyella monticola</name>
    <dbReference type="NCBI Taxonomy" id="1927958"/>
    <lineage>
        <taxon>Bacteria</taxon>
        <taxon>Pseudomonadati</taxon>
        <taxon>Pseudomonadota</taxon>
        <taxon>Gammaproteobacteria</taxon>
        <taxon>Lysobacterales</taxon>
        <taxon>Rhodanobacteraceae</taxon>
        <taxon>Dyella</taxon>
    </lineage>
</organism>
<feature type="signal peptide" evidence="1">
    <location>
        <begin position="1"/>
        <end position="28"/>
    </location>
</feature>
<keyword evidence="1" id="KW-0732">Signal</keyword>
<comment type="caution">
    <text evidence="2">The sequence shown here is derived from an EMBL/GenBank/DDBJ whole genome shotgun (WGS) entry which is preliminary data.</text>
</comment>